<dbReference type="AlphaFoldDB" id="A0A7R8W7K8"/>
<accession>A0A7R8W7K8</accession>
<reference evidence="4" key="1">
    <citation type="submission" date="2020-11" db="EMBL/GenBank/DDBJ databases">
        <authorList>
            <person name="Tran Van P."/>
        </authorList>
    </citation>
    <scope>NUCLEOTIDE SEQUENCE</scope>
</reference>
<keyword evidence="3" id="KW-0812">Transmembrane</keyword>
<feature type="region of interest" description="Disordered" evidence="2">
    <location>
        <begin position="155"/>
        <end position="201"/>
    </location>
</feature>
<feature type="transmembrane region" description="Helical" evidence="3">
    <location>
        <begin position="39"/>
        <end position="61"/>
    </location>
</feature>
<evidence type="ECO:0000256" key="3">
    <source>
        <dbReference type="SAM" id="Phobius"/>
    </source>
</evidence>
<keyword evidence="1" id="KW-0175">Coiled coil</keyword>
<keyword evidence="3" id="KW-0472">Membrane</keyword>
<sequence>MKIPPRNIPPMENSFQEMAPDSETESGSESPANPVRMHAFFWASVLSLVLVLLPIAGVLAAKAATDFGNEFGCSNIGGLLGTPQKQDGKRRPPAKEMTFGETYCSCCPTCADEEPEDVTKKEKNKKRKIEEEIEKKKKKAEVTFEETKKIVLGSRKPESEIQRQPQRSSQRNSSNVLSPVRSSKEERSLKNKTITKSAQRKLQVEQDMKDLLLAYKEDPDLDTGTCEIREDPRALTPSKTLEPSPLERPSSPPPSKTLESSLTRRPSSPHPLKDPRALTLVYEEVDADPVSRAVSVVEAGGVEREAGGDVQA</sequence>
<name>A0A7R8W7K8_9CRUS</name>
<proteinExistence type="predicted"/>
<feature type="region of interest" description="Disordered" evidence="2">
    <location>
        <begin position="216"/>
        <end position="276"/>
    </location>
</feature>
<dbReference type="EMBL" id="OB660542">
    <property type="protein sequence ID" value="CAD7225277.1"/>
    <property type="molecule type" value="Genomic_DNA"/>
</dbReference>
<protein>
    <submittedName>
        <fullName evidence="4">Uncharacterized protein</fullName>
    </submittedName>
</protein>
<organism evidence="4">
    <name type="scientific">Cyprideis torosa</name>
    <dbReference type="NCBI Taxonomy" id="163714"/>
    <lineage>
        <taxon>Eukaryota</taxon>
        <taxon>Metazoa</taxon>
        <taxon>Ecdysozoa</taxon>
        <taxon>Arthropoda</taxon>
        <taxon>Crustacea</taxon>
        <taxon>Oligostraca</taxon>
        <taxon>Ostracoda</taxon>
        <taxon>Podocopa</taxon>
        <taxon>Podocopida</taxon>
        <taxon>Cytherocopina</taxon>
        <taxon>Cytheroidea</taxon>
        <taxon>Cytherideidae</taxon>
        <taxon>Cyprideis</taxon>
    </lineage>
</organism>
<feature type="compositionally biased region" description="Low complexity" evidence="2">
    <location>
        <begin position="162"/>
        <end position="175"/>
    </location>
</feature>
<feature type="coiled-coil region" evidence="1">
    <location>
        <begin position="119"/>
        <end position="146"/>
    </location>
</feature>
<evidence type="ECO:0000256" key="2">
    <source>
        <dbReference type="SAM" id="MobiDB-lite"/>
    </source>
</evidence>
<evidence type="ECO:0000256" key="1">
    <source>
        <dbReference type="SAM" id="Coils"/>
    </source>
</evidence>
<gene>
    <name evidence="4" type="ORF">CTOB1V02_LOCUS3222</name>
</gene>
<evidence type="ECO:0000313" key="4">
    <source>
        <dbReference type="EMBL" id="CAD7225277.1"/>
    </source>
</evidence>
<feature type="region of interest" description="Disordered" evidence="2">
    <location>
        <begin position="1"/>
        <end position="31"/>
    </location>
</feature>
<feature type="compositionally biased region" description="Polar residues" evidence="2">
    <location>
        <begin position="257"/>
        <end position="266"/>
    </location>
</feature>
<keyword evidence="3" id="KW-1133">Transmembrane helix</keyword>